<feature type="signal peptide" evidence="1">
    <location>
        <begin position="1"/>
        <end position="23"/>
    </location>
</feature>
<dbReference type="Gene3D" id="3.60.15.10">
    <property type="entry name" value="Ribonuclease Z/Hydroxyacylglutathione hydrolase-like"/>
    <property type="match status" value="1"/>
</dbReference>
<dbReference type="KEGG" id="srho:HH216_22160"/>
<keyword evidence="3" id="KW-1185">Reference proteome</keyword>
<dbReference type="SUPFAM" id="SSF56281">
    <property type="entry name" value="Metallo-hydrolase/oxidoreductase"/>
    <property type="match status" value="1"/>
</dbReference>
<dbReference type="RefSeq" id="WP_169552843.1">
    <property type="nucleotide sequence ID" value="NZ_CP051677.1"/>
</dbReference>
<proteinExistence type="predicted"/>
<dbReference type="Proteomes" id="UP000501128">
    <property type="component" value="Chromosome"/>
</dbReference>
<organism evidence="2 3">
    <name type="scientific">Spirosoma rhododendri</name>
    <dbReference type="NCBI Taxonomy" id="2728024"/>
    <lineage>
        <taxon>Bacteria</taxon>
        <taxon>Pseudomonadati</taxon>
        <taxon>Bacteroidota</taxon>
        <taxon>Cytophagia</taxon>
        <taxon>Cytophagales</taxon>
        <taxon>Cytophagaceae</taxon>
        <taxon>Spirosoma</taxon>
    </lineage>
</organism>
<evidence type="ECO:0008006" key="4">
    <source>
        <dbReference type="Google" id="ProtNLM"/>
    </source>
</evidence>
<feature type="chain" id="PRO_5029868581" description="Metallo-beta-lactamase domain-containing protein" evidence="1">
    <location>
        <begin position="24"/>
        <end position="487"/>
    </location>
</feature>
<evidence type="ECO:0000313" key="2">
    <source>
        <dbReference type="EMBL" id="QJD80823.1"/>
    </source>
</evidence>
<accession>A0A7L5DU35</accession>
<protein>
    <recommendedName>
        <fullName evidence="4">Metallo-beta-lactamase domain-containing protein</fullName>
    </recommendedName>
</protein>
<reference evidence="2 3" key="1">
    <citation type="submission" date="2020-04" db="EMBL/GenBank/DDBJ databases">
        <title>Genome sequencing of novel species.</title>
        <authorList>
            <person name="Heo J."/>
            <person name="Kim S.-J."/>
            <person name="Kim J.-S."/>
            <person name="Hong S.-B."/>
            <person name="Kwon S.-W."/>
        </authorList>
    </citation>
    <scope>NUCLEOTIDE SEQUENCE [LARGE SCALE GENOMIC DNA]</scope>
    <source>
        <strain evidence="2 3">CJU-R4</strain>
    </source>
</reference>
<dbReference type="InterPro" id="IPR036866">
    <property type="entry name" value="RibonucZ/Hydroxyglut_hydro"/>
</dbReference>
<gene>
    <name evidence="2" type="ORF">HH216_22160</name>
</gene>
<evidence type="ECO:0000313" key="3">
    <source>
        <dbReference type="Proteomes" id="UP000501128"/>
    </source>
</evidence>
<keyword evidence="1" id="KW-0732">Signal</keyword>
<evidence type="ECO:0000256" key="1">
    <source>
        <dbReference type="SAM" id="SignalP"/>
    </source>
</evidence>
<dbReference type="EMBL" id="CP051677">
    <property type="protein sequence ID" value="QJD80823.1"/>
    <property type="molecule type" value="Genomic_DNA"/>
</dbReference>
<sequence>MPFVICLLFSWFLLPIDSAPAVASDPLLICWNNQVKPLQNRFVQLSYQEQRNELEHSAEPWQQTPYQASGTIWVNATNFRQIDTLRNTTRNRTSFTKTQADTQTLLVKHGDDKLTSVSRAMLDEHPLTAARYSPIRLIEYAYQHHLRPDSASSTNQATCYRTTINQTVISLFIRRADGLLDRATLLAPDDMLGDVLTTLTYQDYAAVGPSQQPTRVIVDKVNGKVRDQVRLTQSIVTDQAPTLLDTPADYRLDMTPTPVATARSEKYSDHVYFVTLPHTDDRVMLVEFTDFVLVAEAPLNSENGELIIQQAHQLIPDKPIRYFVFGHHHPHYLGGVRPFVHKGATILCSPGNDDYVTYLVQAPHRLKPDSLAMAPKPLKLEAVGARKTITDGQFSMDIYHIGSQSAHTSDYLIYYFPSEQLLFQDDLVWIPKTGKPTRISTRQTGLYRAIQQLGIPVRTVIQSWPVADMGVKTEIPFAELAASVDSK</sequence>
<name>A0A7L5DU35_9BACT</name>
<dbReference type="AlphaFoldDB" id="A0A7L5DU35"/>